<sequence length="116" mass="13267">MARHERRRPTRNLTYVNVFLRLRHTLASVVMRADINFAVHDGVIEFRERSAPGQRRHAQGEFRVPSRSSIGHGPRWLACRTTELSRPGRVLNGRGTARRDTQQPSSLALKETAREA</sequence>
<feature type="region of interest" description="Disordered" evidence="1">
    <location>
        <begin position="87"/>
        <end position="116"/>
    </location>
</feature>
<reference evidence="2 3" key="1">
    <citation type="submission" date="2019-05" db="EMBL/GenBank/DDBJ databases">
        <title>Another draft genome of Portunus trituberculatus and its Hox gene families provides insights of decapod evolution.</title>
        <authorList>
            <person name="Jeong J.-H."/>
            <person name="Song I."/>
            <person name="Kim S."/>
            <person name="Choi T."/>
            <person name="Kim D."/>
            <person name="Ryu S."/>
            <person name="Kim W."/>
        </authorList>
    </citation>
    <scope>NUCLEOTIDE SEQUENCE [LARGE SCALE GENOMIC DNA]</scope>
    <source>
        <tissue evidence="2">Muscle</tissue>
    </source>
</reference>
<evidence type="ECO:0000313" key="2">
    <source>
        <dbReference type="EMBL" id="MPC42796.1"/>
    </source>
</evidence>
<evidence type="ECO:0000256" key="1">
    <source>
        <dbReference type="SAM" id="MobiDB-lite"/>
    </source>
</evidence>
<comment type="caution">
    <text evidence="2">The sequence shown here is derived from an EMBL/GenBank/DDBJ whole genome shotgun (WGS) entry which is preliminary data.</text>
</comment>
<accession>A0A5B7FBV5</accession>
<gene>
    <name evidence="2" type="ORF">E2C01_036427</name>
</gene>
<name>A0A5B7FBV5_PORTR</name>
<feature type="region of interest" description="Disordered" evidence="1">
    <location>
        <begin position="50"/>
        <end position="74"/>
    </location>
</feature>
<dbReference type="EMBL" id="VSRR010005571">
    <property type="protein sequence ID" value="MPC42796.1"/>
    <property type="molecule type" value="Genomic_DNA"/>
</dbReference>
<proteinExistence type="predicted"/>
<dbReference type="Proteomes" id="UP000324222">
    <property type="component" value="Unassembled WGS sequence"/>
</dbReference>
<dbReference type="AlphaFoldDB" id="A0A5B7FBV5"/>
<organism evidence="2 3">
    <name type="scientific">Portunus trituberculatus</name>
    <name type="common">Swimming crab</name>
    <name type="synonym">Neptunus trituberculatus</name>
    <dbReference type="NCBI Taxonomy" id="210409"/>
    <lineage>
        <taxon>Eukaryota</taxon>
        <taxon>Metazoa</taxon>
        <taxon>Ecdysozoa</taxon>
        <taxon>Arthropoda</taxon>
        <taxon>Crustacea</taxon>
        <taxon>Multicrustacea</taxon>
        <taxon>Malacostraca</taxon>
        <taxon>Eumalacostraca</taxon>
        <taxon>Eucarida</taxon>
        <taxon>Decapoda</taxon>
        <taxon>Pleocyemata</taxon>
        <taxon>Brachyura</taxon>
        <taxon>Eubrachyura</taxon>
        <taxon>Portunoidea</taxon>
        <taxon>Portunidae</taxon>
        <taxon>Portuninae</taxon>
        <taxon>Portunus</taxon>
    </lineage>
</organism>
<evidence type="ECO:0000313" key="3">
    <source>
        <dbReference type="Proteomes" id="UP000324222"/>
    </source>
</evidence>
<protein>
    <submittedName>
        <fullName evidence="2">Uncharacterized protein</fullName>
    </submittedName>
</protein>
<keyword evidence="3" id="KW-1185">Reference proteome</keyword>